<evidence type="ECO:0000256" key="1">
    <source>
        <dbReference type="SAM" id="SignalP"/>
    </source>
</evidence>
<keyword evidence="3" id="KW-1185">Reference proteome</keyword>
<accession>A0ABS0ET12</accession>
<dbReference type="PROSITE" id="PS51257">
    <property type="entry name" value="PROKAR_LIPOPROTEIN"/>
    <property type="match status" value="1"/>
</dbReference>
<protein>
    <recommendedName>
        <fullName evidence="4">Small secreted protein</fullName>
    </recommendedName>
</protein>
<sequence>MIQYKNMAMTILATGIMALSLSACHKEGPAEKAGKEMDKTMDKAGQQIEKAGEKIENAAKDAQK</sequence>
<reference evidence="2 3" key="1">
    <citation type="submission" date="2020-11" db="EMBL/GenBank/DDBJ databases">
        <title>WGS of Herminiimonas contaminans strain Marseille-Q4544 isolated from planarians Schmidtea mediterranea.</title>
        <authorList>
            <person name="Kangale L."/>
        </authorList>
    </citation>
    <scope>NUCLEOTIDE SEQUENCE [LARGE SCALE GENOMIC DNA]</scope>
    <source>
        <strain evidence="2 3">Marseille-Q4544</strain>
    </source>
</reference>
<gene>
    <name evidence="2" type="ORF">IXC47_09640</name>
</gene>
<keyword evidence="1" id="KW-0732">Signal</keyword>
<dbReference type="EMBL" id="JADOEL010000006">
    <property type="protein sequence ID" value="MBF8177941.1"/>
    <property type="molecule type" value="Genomic_DNA"/>
</dbReference>
<dbReference type="RefSeq" id="WP_195875492.1">
    <property type="nucleotide sequence ID" value="NZ_JADOEL010000006.1"/>
</dbReference>
<evidence type="ECO:0000313" key="3">
    <source>
        <dbReference type="Proteomes" id="UP000657372"/>
    </source>
</evidence>
<comment type="caution">
    <text evidence="2">The sequence shown here is derived from an EMBL/GenBank/DDBJ whole genome shotgun (WGS) entry which is preliminary data.</text>
</comment>
<feature type="signal peptide" evidence="1">
    <location>
        <begin position="1"/>
        <end position="25"/>
    </location>
</feature>
<feature type="chain" id="PRO_5045165586" description="Small secreted protein" evidence="1">
    <location>
        <begin position="26"/>
        <end position="64"/>
    </location>
</feature>
<evidence type="ECO:0008006" key="4">
    <source>
        <dbReference type="Google" id="ProtNLM"/>
    </source>
</evidence>
<dbReference type="Proteomes" id="UP000657372">
    <property type="component" value="Unassembled WGS sequence"/>
</dbReference>
<organism evidence="2 3">
    <name type="scientific">Herminiimonas contaminans</name>
    <dbReference type="NCBI Taxonomy" id="1111140"/>
    <lineage>
        <taxon>Bacteria</taxon>
        <taxon>Pseudomonadati</taxon>
        <taxon>Pseudomonadota</taxon>
        <taxon>Betaproteobacteria</taxon>
        <taxon>Burkholderiales</taxon>
        <taxon>Oxalobacteraceae</taxon>
        <taxon>Herminiimonas</taxon>
    </lineage>
</organism>
<name>A0ABS0ET12_9BURK</name>
<proteinExistence type="predicted"/>
<evidence type="ECO:0000313" key="2">
    <source>
        <dbReference type="EMBL" id="MBF8177941.1"/>
    </source>
</evidence>